<dbReference type="KEGG" id="erl:AOC36_07450"/>
<evidence type="ECO:0000256" key="4">
    <source>
        <dbReference type="ARBA" id="ARBA00023211"/>
    </source>
</evidence>
<evidence type="ECO:0000259" key="7">
    <source>
        <dbReference type="Pfam" id="PF01979"/>
    </source>
</evidence>
<dbReference type="HAMAP" id="MF_01518">
    <property type="entry name" value="Adenine_deamin"/>
    <property type="match status" value="1"/>
</dbReference>
<dbReference type="InterPro" id="IPR026912">
    <property type="entry name" value="Adenine_deam_C"/>
</dbReference>
<dbReference type="GO" id="GO:0000034">
    <property type="term" value="F:adenine deaminase activity"/>
    <property type="evidence" value="ECO:0007669"/>
    <property type="project" value="UniProtKB-UniRule"/>
</dbReference>
<dbReference type="OrthoDB" id="9775607at2"/>
<dbReference type="GO" id="GO:0006146">
    <property type="term" value="P:adenine catabolic process"/>
    <property type="evidence" value="ECO:0007669"/>
    <property type="project" value="InterPro"/>
</dbReference>
<dbReference type="Pfam" id="PF01979">
    <property type="entry name" value="Amidohydro_1"/>
    <property type="match status" value="1"/>
</dbReference>
<feature type="domain" description="Adenine deaminase C-terminal" evidence="8">
    <location>
        <begin position="402"/>
        <end position="568"/>
    </location>
</feature>
<dbReference type="Proteomes" id="UP000063781">
    <property type="component" value="Chromosome"/>
</dbReference>
<evidence type="ECO:0000256" key="2">
    <source>
        <dbReference type="ARBA" id="ARBA00012782"/>
    </source>
</evidence>
<dbReference type="SUPFAM" id="SSF51338">
    <property type="entry name" value="Composite domain of metallo-dependent hydrolases"/>
    <property type="match status" value="1"/>
</dbReference>
<dbReference type="EMBL" id="CP013213">
    <property type="protein sequence ID" value="AMC93824.1"/>
    <property type="molecule type" value="Genomic_DNA"/>
</dbReference>
<keyword evidence="4 6" id="KW-0464">Manganese</keyword>
<reference evidence="9 10" key="1">
    <citation type="submission" date="2015-10" db="EMBL/GenBank/DDBJ databases">
        <title>Erysipelothrix larvae sp. LV19 isolated from the larval gut of the rhinoceros beetle, Trypoxylus dichotomus.</title>
        <authorList>
            <person name="Lim S."/>
            <person name="Kim B.-C."/>
        </authorList>
    </citation>
    <scope>NUCLEOTIDE SEQUENCE [LARGE SCALE GENOMIC DNA]</scope>
    <source>
        <strain evidence="9 10">LV19</strain>
    </source>
</reference>
<feature type="domain" description="Amidohydrolase-related" evidence="7">
    <location>
        <begin position="67"/>
        <end position="343"/>
    </location>
</feature>
<evidence type="ECO:0000256" key="6">
    <source>
        <dbReference type="HAMAP-Rule" id="MF_01518"/>
    </source>
</evidence>
<evidence type="ECO:0000313" key="9">
    <source>
        <dbReference type="EMBL" id="AMC93824.1"/>
    </source>
</evidence>
<protein>
    <recommendedName>
        <fullName evidence="2 6">Adenine deaminase</fullName>
        <shortName evidence="6">Adenase</shortName>
        <shortName evidence="6">Adenine aminase</shortName>
        <ecNumber evidence="2 6">3.5.4.2</ecNumber>
    </recommendedName>
</protein>
<dbReference type="AlphaFoldDB" id="A0A0X8H0W1"/>
<keyword evidence="3 6" id="KW-0378">Hydrolase</keyword>
<comment type="cofactor">
    <cofactor evidence="6">
        <name>Mn(2+)</name>
        <dbReference type="ChEBI" id="CHEBI:29035"/>
    </cofactor>
</comment>
<gene>
    <name evidence="6" type="primary">ade</name>
    <name evidence="9" type="ORF">AOC36_07450</name>
</gene>
<sequence>MTHLEMIQIKEAAALRAPVDLLIKNVRVVNTLTQEIHEANLGIKHGLIVSFDAKEGDVVVDGKGQYVAPLLIDCHMHIESTLLTPKKLSDFLSVRGVGTVAADPHEIANVAGTKGIQYILDCVEDLPLNIRVMLPSCVPSTQLENAGALLNSGDLKPFYDHPHVGGLAEVMDYFAVLNDDDMIQKIKDCLDHGKVVDGHGSILDEKGFDVFASLGIRNDHETVDQKGLHDRLRRGIYTFVREGTVTENLKELLPAITKDNYRRVCFCTDDKHPDHLMRDGGIDGVLRMAIREGMDPVMALTICTLNGYESYDIKDEGAVAPGFKANFFLFNDLNDIQANAVYKNGILIALDGKQLSESKPETPVPDSILNSINMAPFTKEDLQLHMEGHTHLNLLEVKAGNVITGLAVEAVDIMDDCFVASKPKDHAKLAVIERHHATGNIGLCGVKGFGMLTGAIATTVAHDSHNILVIGMNDDDMMLAVETLKDMKGGYVIVNQGEVIASVTLPIGGLITDEPLEAIVDNLNTLHTKVHAIMNHEDFNPLLMLSFVALLVIPDIKLSDLGLVDVYKGEFIKQQVTL</sequence>
<dbReference type="PANTHER" id="PTHR11113">
    <property type="entry name" value="N-ACETYLGLUCOSAMINE-6-PHOSPHATE DEACETYLASE"/>
    <property type="match status" value="1"/>
</dbReference>
<evidence type="ECO:0000256" key="3">
    <source>
        <dbReference type="ARBA" id="ARBA00022801"/>
    </source>
</evidence>
<dbReference type="Gene3D" id="2.30.40.10">
    <property type="entry name" value="Urease, subunit C, domain 1"/>
    <property type="match status" value="1"/>
</dbReference>
<keyword evidence="10" id="KW-1185">Reference proteome</keyword>
<dbReference type="InterPro" id="IPR032466">
    <property type="entry name" value="Metal_Hydrolase"/>
</dbReference>
<dbReference type="InterPro" id="IPR011059">
    <property type="entry name" value="Metal-dep_hydrolase_composite"/>
</dbReference>
<proteinExistence type="inferred from homology"/>
<dbReference type="RefSeq" id="WP_067632969.1">
    <property type="nucleotide sequence ID" value="NZ_CP013213.1"/>
</dbReference>
<dbReference type="InterPro" id="IPR006680">
    <property type="entry name" value="Amidohydro-rel"/>
</dbReference>
<dbReference type="Pfam" id="PF13382">
    <property type="entry name" value="Adenine_deam_C"/>
    <property type="match status" value="1"/>
</dbReference>
<accession>A0A0X8H0W1</accession>
<dbReference type="STRING" id="1514105.AOC36_07450"/>
<comment type="similarity">
    <text evidence="1 6">Belongs to the metallo-dependent hydrolases superfamily. Adenine deaminase family.</text>
</comment>
<organism evidence="9 10">
    <name type="scientific">Erysipelothrix larvae</name>
    <dbReference type="NCBI Taxonomy" id="1514105"/>
    <lineage>
        <taxon>Bacteria</taxon>
        <taxon>Bacillati</taxon>
        <taxon>Bacillota</taxon>
        <taxon>Erysipelotrichia</taxon>
        <taxon>Erysipelotrichales</taxon>
        <taxon>Erysipelotrichaceae</taxon>
        <taxon>Erysipelothrix</taxon>
    </lineage>
</organism>
<dbReference type="InterPro" id="IPR006679">
    <property type="entry name" value="Adenine_deam"/>
</dbReference>
<evidence type="ECO:0000259" key="8">
    <source>
        <dbReference type="Pfam" id="PF13382"/>
    </source>
</evidence>
<dbReference type="NCBIfam" id="TIGR01178">
    <property type="entry name" value="ade"/>
    <property type="match status" value="1"/>
</dbReference>
<name>A0A0X8H0W1_9FIRM</name>
<dbReference type="PANTHER" id="PTHR11113:SF2">
    <property type="entry name" value="ADENINE DEAMINASE"/>
    <property type="match status" value="1"/>
</dbReference>
<evidence type="ECO:0000256" key="1">
    <source>
        <dbReference type="ARBA" id="ARBA00006773"/>
    </source>
</evidence>
<dbReference type="EC" id="3.5.4.2" evidence="2 6"/>
<comment type="catalytic activity">
    <reaction evidence="5 6">
        <text>adenine + H2O + H(+) = hypoxanthine + NH4(+)</text>
        <dbReference type="Rhea" id="RHEA:23688"/>
        <dbReference type="ChEBI" id="CHEBI:15377"/>
        <dbReference type="ChEBI" id="CHEBI:15378"/>
        <dbReference type="ChEBI" id="CHEBI:16708"/>
        <dbReference type="ChEBI" id="CHEBI:17368"/>
        <dbReference type="ChEBI" id="CHEBI:28938"/>
        <dbReference type="EC" id="3.5.4.2"/>
    </reaction>
</comment>
<dbReference type="SUPFAM" id="SSF51556">
    <property type="entry name" value="Metallo-dependent hydrolases"/>
    <property type="match status" value="1"/>
</dbReference>
<evidence type="ECO:0000313" key="10">
    <source>
        <dbReference type="Proteomes" id="UP000063781"/>
    </source>
</evidence>
<evidence type="ECO:0000256" key="5">
    <source>
        <dbReference type="ARBA" id="ARBA00047720"/>
    </source>
</evidence>
<dbReference type="Gene3D" id="3.20.20.140">
    <property type="entry name" value="Metal-dependent hydrolases"/>
    <property type="match status" value="1"/>
</dbReference>